<gene>
    <name evidence="4" type="ORF">R8Z58_14875</name>
</gene>
<comment type="caution">
    <text evidence="4">The sequence shown here is derived from an EMBL/GenBank/DDBJ whole genome shotgun (WGS) entry which is preliminary data.</text>
</comment>
<feature type="compositionally biased region" description="Low complexity" evidence="1">
    <location>
        <begin position="22"/>
        <end position="44"/>
    </location>
</feature>
<evidence type="ECO:0000256" key="2">
    <source>
        <dbReference type="SAM" id="SignalP"/>
    </source>
</evidence>
<keyword evidence="5" id="KW-1185">Reference proteome</keyword>
<accession>A0ABU4H3Z6</accession>
<dbReference type="InterPro" id="IPR013783">
    <property type="entry name" value="Ig-like_fold"/>
</dbReference>
<evidence type="ECO:0000313" key="5">
    <source>
        <dbReference type="Proteomes" id="UP001283109"/>
    </source>
</evidence>
<sequence length="319" mass="31261">MTAAVVAGAVVFAVAPWSAPADGTATAAHAPAGQDAAADATDTADAPEAEPADAATDPVIADAPSTGPAPDGVREPLAAPDTLPAPRPGTAPTPAPGPAPTPAPTPTPGPKPTPTPEPTPTPTPTPPPPAQTATPVLADPADLGAAVPAPLAGTGVAGAAVSLLDEAGTTLATTTADADGRFSATIPGDLLHAGMTVRAVQTAAGLRASEPSAAVGPFVLPTPTVTGATGSLDAPLQDADFDGRDDDLYLLLSGQRGQTVAVSVDGAWTGNLHTLTGQPLQRVVYDMAPGDHVIGIRCVDPASGREGRVSFVTIRALPR</sequence>
<dbReference type="InterPro" id="IPR041498">
    <property type="entry name" value="Big_6"/>
</dbReference>
<feature type="domain" description="Bacterial Ig" evidence="3">
    <location>
        <begin position="151"/>
        <end position="213"/>
    </location>
</feature>
<keyword evidence="2" id="KW-0732">Signal</keyword>
<dbReference type="RefSeq" id="WP_318354563.1">
    <property type="nucleotide sequence ID" value="NZ_JAWQEV010000005.1"/>
</dbReference>
<feature type="signal peptide" evidence="2">
    <location>
        <begin position="1"/>
        <end position="21"/>
    </location>
</feature>
<feature type="chain" id="PRO_5045961436" evidence="2">
    <location>
        <begin position="22"/>
        <end position="319"/>
    </location>
</feature>
<evidence type="ECO:0000313" key="4">
    <source>
        <dbReference type="EMBL" id="MDW4574062.1"/>
    </source>
</evidence>
<feature type="compositionally biased region" description="Pro residues" evidence="1">
    <location>
        <begin position="83"/>
        <end position="130"/>
    </location>
</feature>
<feature type="region of interest" description="Disordered" evidence="1">
    <location>
        <begin position="22"/>
        <end position="136"/>
    </location>
</feature>
<evidence type="ECO:0000256" key="1">
    <source>
        <dbReference type="SAM" id="MobiDB-lite"/>
    </source>
</evidence>
<organism evidence="4 5">
    <name type="scientific">Microbacterium arthrosphaerae</name>
    <dbReference type="NCBI Taxonomy" id="792652"/>
    <lineage>
        <taxon>Bacteria</taxon>
        <taxon>Bacillati</taxon>
        <taxon>Actinomycetota</taxon>
        <taxon>Actinomycetes</taxon>
        <taxon>Micrococcales</taxon>
        <taxon>Microbacteriaceae</taxon>
        <taxon>Microbacterium</taxon>
    </lineage>
</organism>
<proteinExistence type="predicted"/>
<dbReference type="Pfam" id="PF17936">
    <property type="entry name" value="Big_6"/>
    <property type="match status" value="1"/>
</dbReference>
<protein>
    <submittedName>
        <fullName evidence="4">Ig-like domain-containing protein</fullName>
    </submittedName>
</protein>
<name>A0ABU4H3Z6_9MICO</name>
<reference evidence="4 5" key="1">
    <citation type="submission" date="2023-11" db="EMBL/GenBank/DDBJ databases">
        <title>Draft genome sequence of Microbacterium arthrosphaerae JCM 30492.</title>
        <authorList>
            <person name="Zhang G."/>
            <person name="Ding Y."/>
        </authorList>
    </citation>
    <scope>NUCLEOTIDE SEQUENCE [LARGE SCALE GENOMIC DNA]</scope>
    <source>
        <strain evidence="4 5">JCM 30492</strain>
    </source>
</reference>
<dbReference type="EMBL" id="JAWQEV010000005">
    <property type="protein sequence ID" value="MDW4574062.1"/>
    <property type="molecule type" value="Genomic_DNA"/>
</dbReference>
<evidence type="ECO:0000259" key="3">
    <source>
        <dbReference type="Pfam" id="PF17936"/>
    </source>
</evidence>
<dbReference type="Proteomes" id="UP001283109">
    <property type="component" value="Unassembled WGS sequence"/>
</dbReference>
<dbReference type="Gene3D" id="2.60.40.10">
    <property type="entry name" value="Immunoglobulins"/>
    <property type="match status" value="1"/>
</dbReference>